<dbReference type="Gene3D" id="3.30.70.1230">
    <property type="entry name" value="Nucleotide cyclase"/>
    <property type="match status" value="1"/>
</dbReference>
<protein>
    <recommendedName>
        <fullName evidence="2">Guanylate cyclase domain-containing protein</fullName>
    </recommendedName>
</protein>
<keyword evidence="1" id="KW-0812">Transmembrane</keyword>
<sequence length="428" mass="47336">MLYVLMGTHMSHIRDFIGYMHELRIYLLCRLACCLIVCATRLVFMHTQLGPRRSHGAGMSLSAMRRSRLFLLGSCYSVATCLFVSYDSLKPLSSFWNWEGSGHSFTDPPQLSSNVAFLVFFPVYALAITAYQFPFQYSLVWVVLTMALAWGGHHMTGLQQLKFAAGGNILVYYTMVNAIEAYCQETLLRGQHQASQRVTFTLDRIQGTLAALMPLDVIRELRESTASLTHSYPSVTLAQSDLAGFTRLASTLSPAKVVELVSELFGRLDKLTDFFEVYKVETVGDAYIAGQGGLPLTRDNSSMAVVCFALRLVEETAMWSESCGVNVGCRVGVHKAACVGGIVGTDMQRYHLFGELMTCVEILESTSHVGKVQVSRACKDAVDEEMRGRGTDVPFRFEARTDESLVTSKGETHPYEDVGGGPTYFATQ</sequence>
<dbReference type="CDD" id="cd07302">
    <property type="entry name" value="CHD"/>
    <property type="match status" value="1"/>
</dbReference>
<accession>A0ABN9UZK7</accession>
<dbReference type="SUPFAM" id="SSF55073">
    <property type="entry name" value="Nucleotide cyclase"/>
    <property type="match status" value="1"/>
</dbReference>
<keyword evidence="4" id="KW-1185">Reference proteome</keyword>
<evidence type="ECO:0000256" key="1">
    <source>
        <dbReference type="SAM" id="Phobius"/>
    </source>
</evidence>
<organism evidence="3 4">
    <name type="scientific">Prorocentrum cordatum</name>
    <dbReference type="NCBI Taxonomy" id="2364126"/>
    <lineage>
        <taxon>Eukaryota</taxon>
        <taxon>Sar</taxon>
        <taxon>Alveolata</taxon>
        <taxon>Dinophyceae</taxon>
        <taxon>Prorocentrales</taxon>
        <taxon>Prorocentraceae</taxon>
        <taxon>Prorocentrum</taxon>
    </lineage>
</organism>
<dbReference type="InterPro" id="IPR001054">
    <property type="entry name" value="A/G_cyclase"/>
</dbReference>
<dbReference type="PROSITE" id="PS50125">
    <property type="entry name" value="GUANYLATE_CYCLASE_2"/>
    <property type="match status" value="1"/>
</dbReference>
<gene>
    <name evidence="3" type="ORF">PCOR1329_LOCUS53221</name>
</gene>
<name>A0ABN9UZK7_9DINO</name>
<feature type="domain" description="Guanylate cyclase" evidence="2">
    <location>
        <begin position="236"/>
        <end position="364"/>
    </location>
</feature>
<dbReference type="EMBL" id="CAUYUJ010016486">
    <property type="protein sequence ID" value="CAK0865783.1"/>
    <property type="molecule type" value="Genomic_DNA"/>
</dbReference>
<evidence type="ECO:0000313" key="4">
    <source>
        <dbReference type="Proteomes" id="UP001189429"/>
    </source>
</evidence>
<feature type="transmembrane region" description="Helical" evidence="1">
    <location>
        <begin position="25"/>
        <end position="44"/>
    </location>
</feature>
<dbReference type="SMART" id="SM00044">
    <property type="entry name" value="CYCc"/>
    <property type="match status" value="1"/>
</dbReference>
<keyword evidence="1" id="KW-1133">Transmembrane helix</keyword>
<proteinExistence type="predicted"/>
<reference evidence="3" key="1">
    <citation type="submission" date="2023-10" db="EMBL/GenBank/DDBJ databases">
        <authorList>
            <person name="Chen Y."/>
            <person name="Shah S."/>
            <person name="Dougan E. K."/>
            <person name="Thang M."/>
            <person name="Chan C."/>
        </authorList>
    </citation>
    <scope>NUCLEOTIDE SEQUENCE [LARGE SCALE GENOMIC DNA]</scope>
</reference>
<feature type="transmembrane region" description="Helical" evidence="1">
    <location>
        <begin position="69"/>
        <end position="86"/>
    </location>
</feature>
<keyword evidence="1" id="KW-0472">Membrane</keyword>
<evidence type="ECO:0000259" key="2">
    <source>
        <dbReference type="PROSITE" id="PS50125"/>
    </source>
</evidence>
<dbReference type="InterPro" id="IPR029787">
    <property type="entry name" value="Nucleotide_cyclase"/>
</dbReference>
<comment type="caution">
    <text evidence="3">The sequence shown here is derived from an EMBL/GenBank/DDBJ whole genome shotgun (WGS) entry which is preliminary data.</text>
</comment>
<feature type="transmembrane region" description="Helical" evidence="1">
    <location>
        <begin position="138"/>
        <end position="155"/>
    </location>
</feature>
<dbReference type="Pfam" id="PF00211">
    <property type="entry name" value="Guanylate_cyc"/>
    <property type="match status" value="1"/>
</dbReference>
<dbReference type="PANTHER" id="PTHR45655">
    <property type="entry name" value="GUANYLATE CYCLASE SOLUBLE SUBUNIT BETA-2"/>
    <property type="match status" value="1"/>
</dbReference>
<dbReference type="Proteomes" id="UP001189429">
    <property type="component" value="Unassembled WGS sequence"/>
</dbReference>
<feature type="transmembrane region" description="Helical" evidence="1">
    <location>
        <begin position="111"/>
        <end position="131"/>
    </location>
</feature>
<dbReference type="PANTHER" id="PTHR45655:SF13">
    <property type="entry name" value="SOLUBLE GUANYLATE CYCLASE GCY-32-RELATED"/>
    <property type="match status" value="1"/>
</dbReference>
<evidence type="ECO:0000313" key="3">
    <source>
        <dbReference type="EMBL" id="CAK0865783.1"/>
    </source>
</evidence>